<sequence>MPKTKRTPPATPNEQSTIKVTENSKQGSDLVKPINDSVLQRCETTVDPHKLTSTITERKKRKLTEHDNNMPSLLQEMFDQFSKEQERRKSDRLFK</sequence>
<evidence type="ECO:0000256" key="1">
    <source>
        <dbReference type="SAM" id="MobiDB-lite"/>
    </source>
</evidence>
<feature type="compositionally biased region" description="Polar residues" evidence="1">
    <location>
        <begin position="12"/>
        <end position="27"/>
    </location>
</feature>
<comment type="caution">
    <text evidence="2">The sequence shown here is derived from an EMBL/GenBank/DDBJ whole genome shotgun (WGS) entry which is preliminary data.</text>
</comment>
<protein>
    <submittedName>
        <fullName evidence="2">Uncharacterized protein</fullName>
    </submittedName>
</protein>
<evidence type="ECO:0000313" key="3">
    <source>
        <dbReference type="Proteomes" id="UP000494256"/>
    </source>
</evidence>
<accession>A0A8S0ZNW8</accession>
<dbReference type="EMBL" id="CADEBD010000300">
    <property type="protein sequence ID" value="CAB3236032.1"/>
    <property type="molecule type" value="Genomic_DNA"/>
</dbReference>
<dbReference type="OrthoDB" id="7409408at2759"/>
<reference evidence="2 3" key="1">
    <citation type="submission" date="2020-04" db="EMBL/GenBank/DDBJ databases">
        <authorList>
            <person name="Wallbank WR R."/>
            <person name="Pardo Diaz C."/>
            <person name="Kozak K."/>
            <person name="Martin S."/>
            <person name="Jiggins C."/>
            <person name="Moest M."/>
            <person name="Warren A I."/>
            <person name="Byers J.R.P. K."/>
            <person name="Montejo-Kovacevich G."/>
            <person name="Yen C E."/>
        </authorList>
    </citation>
    <scope>NUCLEOTIDE SEQUENCE [LARGE SCALE GENOMIC DNA]</scope>
</reference>
<evidence type="ECO:0000313" key="2">
    <source>
        <dbReference type="EMBL" id="CAB3236032.1"/>
    </source>
</evidence>
<dbReference type="Proteomes" id="UP000494256">
    <property type="component" value="Unassembled WGS sequence"/>
</dbReference>
<feature type="region of interest" description="Disordered" evidence="1">
    <location>
        <begin position="1"/>
        <end position="30"/>
    </location>
</feature>
<proteinExistence type="predicted"/>
<gene>
    <name evidence="2" type="ORF">APLA_LOCUS7193</name>
</gene>
<dbReference type="AlphaFoldDB" id="A0A8S0ZNW8"/>
<name>A0A8S0ZNW8_ARCPL</name>
<organism evidence="2 3">
    <name type="scientific">Arctia plantaginis</name>
    <name type="common">Wood tiger moth</name>
    <name type="synonym">Phalaena plantaginis</name>
    <dbReference type="NCBI Taxonomy" id="874455"/>
    <lineage>
        <taxon>Eukaryota</taxon>
        <taxon>Metazoa</taxon>
        <taxon>Ecdysozoa</taxon>
        <taxon>Arthropoda</taxon>
        <taxon>Hexapoda</taxon>
        <taxon>Insecta</taxon>
        <taxon>Pterygota</taxon>
        <taxon>Neoptera</taxon>
        <taxon>Endopterygota</taxon>
        <taxon>Lepidoptera</taxon>
        <taxon>Glossata</taxon>
        <taxon>Ditrysia</taxon>
        <taxon>Noctuoidea</taxon>
        <taxon>Erebidae</taxon>
        <taxon>Arctiinae</taxon>
        <taxon>Arctia</taxon>
    </lineage>
</organism>